<dbReference type="Gene3D" id="3.30.420.40">
    <property type="match status" value="2"/>
</dbReference>
<dbReference type="RefSeq" id="WP_183410282.1">
    <property type="nucleotide sequence ID" value="NZ_JACHWY010000002.1"/>
</dbReference>
<keyword evidence="2" id="KW-1185">Reference proteome</keyword>
<gene>
    <name evidence="1" type="ORF">FHR99_001766</name>
</gene>
<name>A0A7W4W4W4_9GAMM</name>
<evidence type="ECO:0008006" key="3">
    <source>
        <dbReference type="Google" id="ProtNLM"/>
    </source>
</evidence>
<organism evidence="1 2">
    <name type="scientific">Litorivivens lipolytica</name>
    <dbReference type="NCBI Taxonomy" id="1524264"/>
    <lineage>
        <taxon>Bacteria</taxon>
        <taxon>Pseudomonadati</taxon>
        <taxon>Pseudomonadota</taxon>
        <taxon>Gammaproteobacteria</taxon>
        <taxon>Litorivivens</taxon>
    </lineage>
</organism>
<proteinExistence type="predicted"/>
<reference evidence="1 2" key="1">
    <citation type="submission" date="2020-08" db="EMBL/GenBank/DDBJ databases">
        <title>Genomic Encyclopedia of Type Strains, Phase III (KMG-III): the genomes of soil and plant-associated and newly described type strains.</title>
        <authorList>
            <person name="Whitman W."/>
        </authorList>
    </citation>
    <scope>NUCLEOTIDE SEQUENCE [LARGE SCALE GENOMIC DNA]</scope>
    <source>
        <strain evidence="1 2">CECT 8654</strain>
    </source>
</reference>
<dbReference type="Gene3D" id="3.90.640.10">
    <property type="entry name" value="Actin, Chain A, domain 4"/>
    <property type="match status" value="1"/>
</dbReference>
<dbReference type="EMBL" id="JACHWY010000002">
    <property type="protein sequence ID" value="MBB3047500.1"/>
    <property type="molecule type" value="Genomic_DNA"/>
</dbReference>
<dbReference type="AlphaFoldDB" id="A0A7W4W4W4"/>
<accession>A0A7W4W4W4</accession>
<sequence>MLILDFNDSALRLFGDDGLLASSPACAVLNGDSFLLGSEALAKSRLNPRATYLHFWEQLDQQPLNRLAGSARSHADIAYYHLRHLFQSANTREKDILLLVPAHYGSERLALLLGIVQACSLRVAGIAESAVLAAASVPPSTSGTSIRYLDISQHRSMVTDIECDTRLKTGVSRELTTPGLNWCIEQCVRQISEQFLQETRFDPLHEAASEQRLFDQLPRWWQALQQSSRVTLELPAGLRQHRIEWRREQVEVALDGLYRELQKAVRDASGAVLLSHRLAALPGLTDTLRACGEVHVLTETASVDIARQKQSLLCTEGDSPLWVKQLPLPEGERSEPAMSVPAAPTLKATHVLHEHRAFPIGGGLQWPASEPQFQLQCEGETLRVKPLSERVSLNGDSLVGAQSVSLGDCLQTPAGDVQLIRVESET</sequence>
<evidence type="ECO:0000313" key="1">
    <source>
        <dbReference type="EMBL" id="MBB3047500.1"/>
    </source>
</evidence>
<protein>
    <recommendedName>
        <fullName evidence="3">FHA domain-containing protein</fullName>
    </recommendedName>
</protein>
<evidence type="ECO:0000313" key="2">
    <source>
        <dbReference type="Proteomes" id="UP000537130"/>
    </source>
</evidence>
<dbReference type="Proteomes" id="UP000537130">
    <property type="component" value="Unassembled WGS sequence"/>
</dbReference>
<comment type="caution">
    <text evidence="1">The sequence shown here is derived from an EMBL/GenBank/DDBJ whole genome shotgun (WGS) entry which is preliminary data.</text>
</comment>